<accession>A0A316V172</accession>
<evidence type="ECO:0000313" key="2">
    <source>
        <dbReference type="Proteomes" id="UP000245771"/>
    </source>
</evidence>
<organism evidence="1 2">
    <name type="scientific">Meira miltonrushii</name>
    <dbReference type="NCBI Taxonomy" id="1280837"/>
    <lineage>
        <taxon>Eukaryota</taxon>
        <taxon>Fungi</taxon>
        <taxon>Dikarya</taxon>
        <taxon>Basidiomycota</taxon>
        <taxon>Ustilaginomycotina</taxon>
        <taxon>Exobasidiomycetes</taxon>
        <taxon>Exobasidiales</taxon>
        <taxon>Brachybasidiaceae</taxon>
        <taxon>Meira</taxon>
    </lineage>
</organism>
<dbReference type="AlphaFoldDB" id="A0A316V172"/>
<dbReference type="RefSeq" id="XP_025351602.1">
    <property type="nucleotide sequence ID" value="XM_025501359.1"/>
</dbReference>
<gene>
    <name evidence="1" type="ORF">FA14DRAFT_184004</name>
</gene>
<dbReference type="InParanoid" id="A0A316V172"/>
<keyword evidence="2" id="KW-1185">Reference proteome</keyword>
<sequence>MRLSSAVKVFKKNDSDDTVLDVVVDEVYENEADDAKDDRAGTNPISKIFAVQRHYEPLLVGPERHFESRKLQFETRIVPGNRQSQGEAIIDIIRLATRKLHPDCQIEYIPFKYLRLHKPSTMLTEAEYRALNAFARLWNSY</sequence>
<dbReference type="EMBL" id="KZ819612">
    <property type="protein sequence ID" value="PWN31300.1"/>
    <property type="molecule type" value="Genomic_DNA"/>
</dbReference>
<reference evidence="1 2" key="1">
    <citation type="journal article" date="2018" name="Mol. Biol. Evol.">
        <title>Broad Genomic Sampling Reveals a Smut Pathogenic Ancestry of the Fungal Clade Ustilaginomycotina.</title>
        <authorList>
            <person name="Kijpornyongpan T."/>
            <person name="Mondo S.J."/>
            <person name="Barry K."/>
            <person name="Sandor L."/>
            <person name="Lee J."/>
            <person name="Lipzen A."/>
            <person name="Pangilinan J."/>
            <person name="LaButti K."/>
            <person name="Hainaut M."/>
            <person name="Henrissat B."/>
            <person name="Grigoriev I.V."/>
            <person name="Spatafora J.W."/>
            <person name="Aime M.C."/>
        </authorList>
    </citation>
    <scope>NUCLEOTIDE SEQUENCE [LARGE SCALE GENOMIC DNA]</scope>
    <source>
        <strain evidence="1 2">MCA 3882</strain>
    </source>
</reference>
<protein>
    <submittedName>
        <fullName evidence="1">Uncharacterized protein</fullName>
    </submittedName>
</protein>
<dbReference type="Proteomes" id="UP000245771">
    <property type="component" value="Unassembled WGS sequence"/>
</dbReference>
<name>A0A316V172_9BASI</name>
<dbReference type="GeneID" id="37023140"/>
<proteinExistence type="predicted"/>
<evidence type="ECO:0000313" key="1">
    <source>
        <dbReference type="EMBL" id="PWN31300.1"/>
    </source>
</evidence>